<accession>A0A644YGI3</accession>
<keyword evidence="1" id="KW-1133">Transmembrane helix</keyword>
<evidence type="ECO:0000313" key="3">
    <source>
        <dbReference type="EMBL" id="MPM27108.1"/>
    </source>
</evidence>
<dbReference type="EC" id="1.4.3.-" evidence="3"/>
<protein>
    <submittedName>
        <fullName evidence="3">Gamma-glutamylputrescine oxidoreductase</fullName>
        <ecNumber evidence="3">1.4.3.-</ecNumber>
    </submittedName>
</protein>
<dbReference type="PANTHER" id="PTHR13847:SF201">
    <property type="entry name" value="PUTATIBE OXIDOREDUCTASE"/>
    <property type="match status" value="1"/>
</dbReference>
<dbReference type="AlphaFoldDB" id="A0A644YGI3"/>
<keyword evidence="3" id="KW-0560">Oxidoreductase</keyword>
<dbReference type="GO" id="GO:0016491">
    <property type="term" value="F:oxidoreductase activity"/>
    <property type="evidence" value="ECO:0007669"/>
    <property type="project" value="UniProtKB-KW"/>
</dbReference>
<dbReference type="EMBL" id="VSSQ01004909">
    <property type="protein sequence ID" value="MPM27108.1"/>
    <property type="molecule type" value="Genomic_DNA"/>
</dbReference>
<dbReference type="Pfam" id="PF01266">
    <property type="entry name" value="DAO"/>
    <property type="match status" value="1"/>
</dbReference>
<dbReference type="InterPro" id="IPR036188">
    <property type="entry name" value="FAD/NAD-bd_sf"/>
</dbReference>
<evidence type="ECO:0000256" key="1">
    <source>
        <dbReference type="SAM" id="Phobius"/>
    </source>
</evidence>
<gene>
    <name evidence="3" type="primary">puuB_5</name>
    <name evidence="3" type="ORF">SDC9_73613</name>
</gene>
<proteinExistence type="predicted"/>
<comment type="caution">
    <text evidence="3">The sequence shown here is derived from an EMBL/GenBank/DDBJ whole genome shotgun (WGS) entry which is preliminary data.</text>
</comment>
<organism evidence="3">
    <name type="scientific">bioreactor metagenome</name>
    <dbReference type="NCBI Taxonomy" id="1076179"/>
    <lineage>
        <taxon>unclassified sequences</taxon>
        <taxon>metagenomes</taxon>
        <taxon>ecological metagenomes</taxon>
    </lineage>
</organism>
<dbReference type="Gene3D" id="3.50.50.60">
    <property type="entry name" value="FAD/NAD(P)-binding domain"/>
    <property type="match status" value="1"/>
</dbReference>
<dbReference type="InterPro" id="IPR006076">
    <property type="entry name" value="FAD-dep_OxRdtase"/>
</dbReference>
<name>A0A644YGI3_9ZZZZ</name>
<reference evidence="3" key="1">
    <citation type="submission" date="2019-08" db="EMBL/GenBank/DDBJ databases">
        <authorList>
            <person name="Kucharzyk K."/>
            <person name="Murdoch R.W."/>
            <person name="Higgins S."/>
            <person name="Loffler F."/>
        </authorList>
    </citation>
    <scope>NUCLEOTIDE SEQUENCE</scope>
</reference>
<evidence type="ECO:0000259" key="2">
    <source>
        <dbReference type="Pfam" id="PF01266"/>
    </source>
</evidence>
<feature type="transmembrane region" description="Helical" evidence="1">
    <location>
        <begin position="364"/>
        <end position="385"/>
    </location>
</feature>
<dbReference type="SUPFAM" id="SSF51905">
    <property type="entry name" value="FAD/NAD(P)-binding domain"/>
    <property type="match status" value="1"/>
</dbReference>
<dbReference type="Gene3D" id="3.30.9.10">
    <property type="entry name" value="D-Amino Acid Oxidase, subunit A, domain 2"/>
    <property type="match status" value="1"/>
</dbReference>
<feature type="domain" description="FAD dependent oxidoreductase" evidence="2">
    <location>
        <begin position="35"/>
        <end position="387"/>
    </location>
</feature>
<keyword evidence="1" id="KW-0812">Transmembrane</keyword>
<dbReference type="PANTHER" id="PTHR13847">
    <property type="entry name" value="SARCOSINE DEHYDROGENASE-RELATED"/>
    <property type="match status" value="1"/>
</dbReference>
<sequence>MIIINIQYVQGDCIFTRINKVNKQYDYLTEDINTDVIIVGGGVTGAILGYYFTKNNINSVILEKSRIAHGSTSITTSLLQYELDSNALELKSYTSIDNVIKSYKLGLKALNEIEGFINEYGNACDFKRVDSFLYTAKNLEIKEMEEEYEIRKEGGLDVEFINKENNPFSLDVKAGVSSKAGGAHFDPYKYTHALLDVSTKKGLKVYENTEVIKIQYNEDGVIAETVYGHKVKGKILIVATGYNTTLFTKRNLGIKTTTFNIATKPLNNIEDIYKNTVIRDNEDPYNYLRTTDDNRIIIGGEDINFLPDIFNEELCNKSYEKLEQRLKNLFPQLDIEIEYKYCGAFASTPDNLGFLGKDPKNPKLWYCLGYGANGILFAILGGIMLSKLYLGEVDKDLELFKIDRFD</sequence>
<dbReference type="GO" id="GO:0005737">
    <property type="term" value="C:cytoplasm"/>
    <property type="evidence" value="ECO:0007669"/>
    <property type="project" value="TreeGrafter"/>
</dbReference>
<keyword evidence="1" id="KW-0472">Membrane</keyword>